<dbReference type="OrthoDB" id="1651121at2"/>
<dbReference type="HOGENOM" id="CLU_038944_11_1_9"/>
<comment type="similarity">
    <text evidence="6">Belongs to the TVP38/TMEM64 family.</text>
</comment>
<dbReference type="InterPro" id="IPR032816">
    <property type="entry name" value="VTT_dom"/>
</dbReference>
<feature type="transmembrane region" description="Helical" evidence="6">
    <location>
        <begin position="66"/>
        <end position="89"/>
    </location>
</feature>
<protein>
    <recommendedName>
        <fullName evidence="6">TVP38/TMEM64 family membrane protein</fullName>
    </recommendedName>
</protein>
<keyword evidence="2 6" id="KW-1003">Cell membrane</keyword>
<dbReference type="Proteomes" id="UP000032633">
    <property type="component" value="Chromosome"/>
</dbReference>
<evidence type="ECO:0000256" key="2">
    <source>
        <dbReference type="ARBA" id="ARBA00022475"/>
    </source>
</evidence>
<keyword evidence="5 6" id="KW-0472">Membrane</keyword>
<feature type="transmembrane region" description="Helical" evidence="6">
    <location>
        <begin position="141"/>
        <end position="159"/>
    </location>
</feature>
<evidence type="ECO:0000256" key="7">
    <source>
        <dbReference type="SAM" id="MobiDB-lite"/>
    </source>
</evidence>
<dbReference type="PANTHER" id="PTHR12677">
    <property type="entry name" value="GOLGI APPARATUS MEMBRANE PROTEIN TVP38-RELATED"/>
    <property type="match status" value="1"/>
</dbReference>
<evidence type="ECO:0000313" key="9">
    <source>
        <dbReference type="EMBL" id="AJY77686.1"/>
    </source>
</evidence>
<dbReference type="EMBL" id="CP011058">
    <property type="protein sequence ID" value="AJY77686.1"/>
    <property type="molecule type" value="Genomic_DNA"/>
</dbReference>
<dbReference type="STRING" id="1126833.VN24_12190"/>
<dbReference type="GO" id="GO:0005886">
    <property type="term" value="C:plasma membrane"/>
    <property type="evidence" value="ECO:0007669"/>
    <property type="project" value="UniProtKB-SubCell"/>
</dbReference>
<name>A0A0D5NR07_9BACL</name>
<keyword evidence="10" id="KW-1185">Reference proteome</keyword>
<dbReference type="AlphaFoldDB" id="A0A0D5NR07"/>
<dbReference type="RefSeq" id="WP_045673232.1">
    <property type="nucleotide sequence ID" value="NZ_CP011058.1"/>
</dbReference>
<dbReference type="PANTHER" id="PTHR12677:SF55">
    <property type="entry name" value="UNDECAPRENYL PHOSPHATE TRANSPORTER SAOUHSC_00901-RELATED"/>
    <property type="match status" value="1"/>
</dbReference>
<dbReference type="KEGG" id="pbj:VN24_12190"/>
<evidence type="ECO:0000259" key="8">
    <source>
        <dbReference type="Pfam" id="PF09335"/>
    </source>
</evidence>
<evidence type="ECO:0000256" key="3">
    <source>
        <dbReference type="ARBA" id="ARBA00022692"/>
    </source>
</evidence>
<comment type="subcellular location">
    <subcellularLocation>
        <location evidence="1 6">Cell membrane</location>
        <topology evidence="1 6">Multi-pass membrane protein</topology>
    </subcellularLocation>
</comment>
<evidence type="ECO:0000256" key="1">
    <source>
        <dbReference type="ARBA" id="ARBA00004651"/>
    </source>
</evidence>
<feature type="transmembrane region" description="Helical" evidence="6">
    <location>
        <begin position="171"/>
        <end position="187"/>
    </location>
</feature>
<evidence type="ECO:0000256" key="5">
    <source>
        <dbReference type="ARBA" id="ARBA00023136"/>
    </source>
</evidence>
<dbReference type="PATRIC" id="fig|1126833.4.peg.2672"/>
<evidence type="ECO:0000256" key="6">
    <source>
        <dbReference type="RuleBase" id="RU366058"/>
    </source>
</evidence>
<feature type="compositionally biased region" description="Basic and acidic residues" evidence="7">
    <location>
        <begin position="199"/>
        <end position="214"/>
    </location>
</feature>
<dbReference type="Pfam" id="PF09335">
    <property type="entry name" value="VTT_dom"/>
    <property type="match status" value="1"/>
</dbReference>
<organism evidence="9 10">
    <name type="scientific">Paenibacillus beijingensis</name>
    <dbReference type="NCBI Taxonomy" id="1126833"/>
    <lineage>
        <taxon>Bacteria</taxon>
        <taxon>Bacillati</taxon>
        <taxon>Bacillota</taxon>
        <taxon>Bacilli</taxon>
        <taxon>Bacillales</taxon>
        <taxon>Paenibacillaceae</taxon>
        <taxon>Paenibacillus</taxon>
    </lineage>
</organism>
<sequence>MELTDLSSYFTEQNIRELLERYRSFGPLPGIALTFLKSFVPPLPTLLIVGINAAVYGLWPGFLYSWLGIVGGSMTTFLIVRAMAAHPFLERWARRPKVAKRLKWMRRNAFGYVFLLSLFPVGPFVVVNMAAAIARMRIRSFLIAAGAGKGVMVFSVSYLGHDVGRLLKDPLQIVYVVLFVAASLLVSKRIEAYFAGKESAGKETGGKEAARRADVTAGNSRDA</sequence>
<proteinExistence type="inferred from homology"/>
<keyword evidence="4 6" id="KW-1133">Transmembrane helix</keyword>
<feature type="transmembrane region" description="Helical" evidence="6">
    <location>
        <begin position="109"/>
        <end position="134"/>
    </location>
</feature>
<feature type="region of interest" description="Disordered" evidence="7">
    <location>
        <begin position="198"/>
        <end position="223"/>
    </location>
</feature>
<evidence type="ECO:0000256" key="4">
    <source>
        <dbReference type="ARBA" id="ARBA00022989"/>
    </source>
</evidence>
<dbReference type="InterPro" id="IPR015414">
    <property type="entry name" value="TMEM64"/>
</dbReference>
<reference evidence="9 10" key="1">
    <citation type="journal article" date="2015" name="J. Biotechnol.">
        <title>Complete genome sequence of Paenibacillus beijingensis 7188(T) (=DSM 24997(T)), a novel rhizobacterium from jujube garden soil.</title>
        <authorList>
            <person name="Kwak Y."/>
            <person name="Shin J.H."/>
        </authorList>
    </citation>
    <scope>NUCLEOTIDE SEQUENCE [LARGE SCALE GENOMIC DNA]</scope>
    <source>
        <strain evidence="9 10">DSM 24997</strain>
    </source>
</reference>
<keyword evidence="3 6" id="KW-0812">Transmembrane</keyword>
<evidence type="ECO:0000313" key="10">
    <source>
        <dbReference type="Proteomes" id="UP000032633"/>
    </source>
</evidence>
<gene>
    <name evidence="9" type="ORF">VN24_12190</name>
</gene>
<feature type="transmembrane region" description="Helical" evidence="6">
    <location>
        <begin position="39"/>
        <end position="59"/>
    </location>
</feature>
<feature type="domain" description="VTT" evidence="8">
    <location>
        <begin position="44"/>
        <end position="161"/>
    </location>
</feature>
<reference evidence="10" key="2">
    <citation type="submission" date="2015-03" db="EMBL/GenBank/DDBJ databases">
        <title>Genome sequence of Paenibacillus beijingensis strain DSM 24997T.</title>
        <authorList>
            <person name="Kwak Y."/>
            <person name="Shin J.-H."/>
        </authorList>
    </citation>
    <scope>NUCLEOTIDE SEQUENCE [LARGE SCALE GENOMIC DNA]</scope>
    <source>
        <strain evidence="10">DSM 24997</strain>
    </source>
</reference>
<accession>A0A0D5NR07</accession>